<dbReference type="Proteomes" id="UP001240236">
    <property type="component" value="Unassembled WGS sequence"/>
</dbReference>
<evidence type="ECO:0000313" key="3">
    <source>
        <dbReference type="Proteomes" id="UP001240236"/>
    </source>
</evidence>
<dbReference type="RefSeq" id="WP_307236948.1">
    <property type="nucleotide sequence ID" value="NZ_JAUSUZ010000001.1"/>
</dbReference>
<protein>
    <submittedName>
        <fullName evidence="2">GNAT superfamily N-acetyltransferase</fullName>
    </submittedName>
</protein>
<evidence type="ECO:0000256" key="1">
    <source>
        <dbReference type="SAM" id="MobiDB-lite"/>
    </source>
</evidence>
<accession>A0AAE4AYE2</accession>
<name>A0AAE4AYE2_9ACTN</name>
<sequence length="1681" mass="177959">MAVTPMSELCRDGRFVPVPGGVYFHPGTMADAVDLLALTRAMNVARAGRGGTVVLPDVALDRPAALRAVRTALESMPAGAVLTGMPGGPSRLDAWLAATEATGAQARLPYRADMPLSARVVPVDAAGRETTGTPAAVRVLPPTDAAARELLGAAARLAADASRTPLQRVRELGASSSAAYPLAVGMILTGTAGDWDPGRLTPPTADEIWDRFGGAPFTGDVAAALGSGAAALVRAAGRLRWLIPDGGTVWAAGPGGLAPAGPADLARAGTPGATVSLLPPAAPPPPAAAPAGTTPPRGPAGPGTARARAVLLDALDRVGEWSGDPDCADRVTAVLRELGAAAVTDDGLRPRDRVAALAGGWFGPPGGFSALSALSHGAITPVWIEPPPGPATPHLVLVHRVSARDFLLVETQPGRIEPFTLDAPPAALTGMARLVTGADGRLRQVTTATGRAGTGEPITLDPGARLRDALADPRTGPRDPGLVGEELETMIRIGAARLPDPRTGIIPRGNLSSATLATIWSLGLEIKADETEVARGTSGRWYPTVQHLAEAGDTLDHVEGWDIVEVVTEPGAALDEERNGTRLTAARQHAYLKVAVRWLEHAGRHGLTVQEALDPRAGNRQRMLSDWVATLRGDRAEADARTLAAALTRPGDVRVGGLTAGLPLHLPANVHPSSYFYQATPDVELTGLPAMLQMTQLDQAGTRSLPEDVALVQIEALGVGGRVAEEFLRSLTDRPLRDDEIDWLMQSEEATALQGTVAFGVTQALAMSFARKGRFNPKNGALMLSRADLIDYARLPELALNWMTGNAGRIVTRVRDELAARLKGLRDRGVDPLDRLEASADGQPDYTARQRLESLFSADRRSRLSQPRIYGGMKAVASHPGPPGVGRQYPVELRHVQNMRNPAPGGDNRTTLDDLDTTFEWVLHLSEQAHHAAQRARAWNEQQGGLLEAISWLEDGGTPPQPPPRPELTRRSADEVARPVGDARWRVDDPAVRLAELQWVVRAIGPAVLEASAGEGTAARAVRASWSSVRRAVKNAGVVVELRDARTAHTALDFAEVALDRLAERAEAVAPHLRALFARMLPSDRFKIHNALAQAEPWDGAPDCVDRVGAVLRTIGTPLTSAETGGLRGRDALAARLGGWFSPPAGRDALAGLRVGAITPVWVQPLTAEHATADIAAANPAARAHMVLVYRHDEQQFTLVETQLEGDGRFEDFTIDQPADVLLGALRVVTDADGALRQVIVATEEVVAGPPGTARPSVTGRTEDALLDPVRTRREPGRVAVAHRPSATSGTTPPGKAVRPPVPVLAFGRWHAATLERIRALAPLAGRPVIAVDLSGTPDVVTAVIGDLDRALRWYTRIGPPPLVVASETTAYGRRLFERTRAHRRTPVLAPEPAGFDRVWRLRGADGTSVSLTDQGPAPTAGAFRAAAALPAARPPTGELPAPLIGWLSAYDPVPAEAYHRAHAALLHTGPVGDALRRLAAADPDDARLAAFHTALEVGRRTGGLSGTRLRPAATSTLDVEPAYRTAGRGRLPVSFVYDYLAVTGGRRERFAWDGLLFQLLLAGELTGGHALALLRATAVTAADRANLAVAEVFLALRDLPAHLLDADPMTHPRVRPIMERIDRVTRAADGSYADCVDPVDRISWIGRLDAYRATLERAGTAVSHRRSRLIRVAADLLSNC</sequence>
<comment type="caution">
    <text evidence="2">The sequence shown here is derived from an EMBL/GenBank/DDBJ whole genome shotgun (WGS) entry which is preliminary data.</text>
</comment>
<feature type="region of interest" description="Disordered" evidence="1">
    <location>
        <begin position="269"/>
        <end position="304"/>
    </location>
</feature>
<feature type="compositionally biased region" description="Basic and acidic residues" evidence="1">
    <location>
        <begin position="967"/>
        <end position="976"/>
    </location>
</feature>
<feature type="region of interest" description="Disordered" evidence="1">
    <location>
        <begin position="952"/>
        <end position="976"/>
    </location>
</feature>
<feature type="region of interest" description="Disordered" evidence="1">
    <location>
        <begin position="1276"/>
        <end position="1297"/>
    </location>
</feature>
<dbReference type="EMBL" id="JAUSUZ010000001">
    <property type="protein sequence ID" value="MDQ0364968.1"/>
    <property type="molecule type" value="Genomic_DNA"/>
</dbReference>
<reference evidence="2 3" key="1">
    <citation type="submission" date="2023-07" db="EMBL/GenBank/DDBJ databases">
        <title>Sequencing the genomes of 1000 actinobacteria strains.</title>
        <authorList>
            <person name="Klenk H.-P."/>
        </authorList>
    </citation>
    <scope>NUCLEOTIDE SEQUENCE [LARGE SCALE GENOMIC DNA]</scope>
    <source>
        <strain evidence="2 3">DSM 44709</strain>
    </source>
</reference>
<gene>
    <name evidence="2" type="ORF">J2S42_001637</name>
</gene>
<evidence type="ECO:0000313" key="2">
    <source>
        <dbReference type="EMBL" id="MDQ0364968.1"/>
    </source>
</evidence>
<organism evidence="2 3">
    <name type="scientific">Catenuloplanes indicus</name>
    <dbReference type="NCBI Taxonomy" id="137267"/>
    <lineage>
        <taxon>Bacteria</taxon>
        <taxon>Bacillati</taxon>
        <taxon>Actinomycetota</taxon>
        <taxon>Actinomycetes</taxon>
        <taxon>Micromonosporales</taxon>
        <taxon>Micromonosporaceae</taxon>
        <taxon>Catenuloplanes</taxon>
    </lineage>
</organism>
<keyword evidence="3" id="KW-1185">Reference proteome</keyword>
<proteinExistence type="predicted"/>